<dbReference type="Proteomes" id="UP000366945">
    <property type="component" value="Unassembled WGS sequence"/>
</dbReference>
<evidence type="ECO:0000313" key="1">
    <source>
        <dbReference type="EMBL" id="VVD76042.1"/>
    </source>
</evidence>
<dbReference type="OrthoDB" id="9553848at2"/>
<keyword evidence="2" id="KW-1185">Reference proteome</keyword>
<dbReference type="GeneID" id="300402934"/>
<name>A0A5E4SMC0_9BURK</name>
<evidence type="ECO:0000313" key="2">
    <source>
        <dbReference type="Proteomes" id="UP000366945"/>
    </source>
</evidence>
<protein>
    <submittedName>
        <fullName evidence="1">Uncharacterized protein</fullName>
    </submittedName>
</protein>
<dbReference type="AlphaFoldDB" id="A0A5E4SMC0"/>
<gene>
    <name evidence="1" type="ORF">PPN31114_00876</name>
</gene>
<sequence length="77" mass="8979">MSYTKMMFGQELEVFLSEEVLDYPKIANWAYATKLNNVRDIDADVDRWLEELGAMDMGREFEFSLDELMNLMATAKS</sequence>
<reference evidence="1 2" key="1">
    <citation type="submission" date="2019-08" db="EMBL/GenBank/DDBJ databases">
        <authorList>
            <person name="Peeters C."/>
        </authorList>
    </citation>
    <scope>NUCLEOTIDE SEQUENCE [LARGE SCALE GENOMIC DNA]</scope>
    <source>
        <strain evidence="1 2">LMG 31114</strain>
    </source>
</reference>
<proteinExistence type="predicted"/>
<dbReference type="RefSeq" id="WP_150678235.1">
    <property type="nucleotide sequence ID" value="NZ_CABPSK010000001.1"/>
</dbReference>
<dbReference type="EMBL" id="CABPSK010000001">
    <property type="protein sequence ID" value="VVD76042.1"/>
    <property type="molecule type" value="Genomic_DNA"/>
</dbReference>
<accession>A0A5E4SMC0</accession>
<organism evidence="1 2">
    <name type="scientific">Pandoraea pneumonica</name>
    <dbReference type="NCBI Taxonomy" id="2508299"/>
    <lineage>
        <taxon>Bacteria</taxon>
        <taxon>Pseudomonadati</taxon>
        <taxon>Pseudomonadota</taxon>
        <taxon>Betaproteobacteria</taxon>
        <taxon>Burkholderiales</taxon>
        <taxon>Burkholderiaceae</taxon>
        <taxon>Pandoraea</taxon>
    </lineage>
</organism>